<evidence type="ECO:0000313" key="1">
    <source>
        <dbReference type="EMBL" id="MBD8018123.1"/>
    </source>
</evidence>
<keyword evidence="2" id="KW-1185">Reference proteome</keyword>
<reference evidence="1 2" key="1">
    <citation type="submission" date="2020-08" db="EMBL/GenBank/DDBJ databases">
        <title>A Genomic Blueprint of the Chicken Gut Microbiome.</title>
        <authorList>
            <person name="Gilroy R."/>
            <person name="Ravi A."/>
            <person name="Getino M."/>
            <person name="Pursley I."/>
            <person name="Horton D.L."/>
            <person name="Alikhan N.-F."/>
            <person name="Baker D."/>
            <person name="Gharbi K."/>
            <person name="Hall N."/>
            <person name="Watson M."/>
            <person name="Adriaenssens E.M."/>
            <person name="Foster-Nyarko E."/>
            <person name="Jarju S."/>
            <person name="Secka A."/>
            <person name="Antonio M."/>
            <person name="Oren A."/>
            <person name="Chaudhuri R."/>
            <person name="La Ragione R.M."/>
            <person name="Hildebrand F."/>
            <person name="Pallen M.J."/>
        </authorList>
    </citation>
    <scope>NUCLEOTIDE SEQUENCE [LARGE SCALE GENOMIC DNA]</scope>
    <source>
        <strain evidence="1 2">Sa1CVA4</strain>
    </source>
</reference>
<dbReference type="Proteomes" id="UP000626242">
    <property type="component" value="Unassembled WGS sequence"/>
</dbReference>
<accession>A0ABR8WMF6</accession>
<proteinExistence type="predicted"/>
<dbReference type="EMBL" id="JACSPS010000002">
    <property type="protein sequence ID" value="MBD8018123.1"/>
    <property type="molecule type" value="Genomic_DNA"/>
</dbReference>
<organism evidence="1 2">
    <name type="scientific">Kaistella pullorum</name>
    <dbReference type="NCBI Taxonomy" id="2763074"/>
    <lineage>
        <taxon>Bacteria</taxon>
        <taxon>Pseudomonadati</taxon>
        <taxon>Bacteroidota</taxon>
        <taxon>Flavobacteriia</taxon>
        <taxon>Flavobacteriales</taxon>
        <taxon>Weeksellaceae</taxon>
        <taxon>Chryseobacterium group</taxon>
        <taxon>Kaistella</taxon>
    </lineage>
</organism>
<name>A0ABR8WMF6_9FLAO</name>
<protein>
    <submittedName>
        <fullName evidence="1">Uncharacterized protein</fullName>
    </submittedName>
</protein>
<comment type="caution">
    <text evidence="1">The sequence shown here is derived from an EMBL/GenBank/DDBJ whole genome shotgun (WGS) entry which is preliminary data.</text>
</comment>
<gene>
    <name evidence="1" type="ORF">H9628_06540</name>
</gene>
<evidence type="ECO:0000313" key="2">
    <source>
        <dbReference type="Proteomes" id="UP000626242"/>
    </source>
</evidence>
<sequence>MIIRFIKPDATGGSAKLTVHKTGKLGLSKGAMEMLNTERNRFVRFGFGEDEQLLMEVSPDAKENTFPIGKAGQYDYINARAMLEELGVDYMAKQTVIYDIKKTTEEGLFRLHQRVIKK</sequence>
<dbReference type="RefSeq" id="WP_251833319.1">
    <property type="nucleotide sequence ID" value="NZ_JACSPS010000002.1"/>
</dbReference>